<name>A0ABV7JH42_9GAMM</name>
<dbReference type="Proteomes" id="UP001595533">
    <property type="component" value="Unassembled WGS sequence"/>
</dbReference>
<dbReference type="EMBL" id="JBHRTS010000008">
    <property type="protein sequence ID" value="MFC3195411.1"/>
    <property type="molecule type" value="Genomic_DNA"/>
</dbReference>
<keyword evidence="2" id="KW-1185">Reference proteome</keyword>
<gene>
    <name evidence="1" type="ORF">ACFODZ_14245</name>
</gene>
<dbReference type="RefSeq" id="WP_198538317.1">
    <property type="nucleotide sequence ID" value="NZ_MVBD01000012.1"/>
</dbReference>
<comment type="caution">
    <text evidence="1">The sequence shown here is derived from an EMBL/GenBank/DDBJ whole genome shotgun (WGS) entry which is preliminary data.</text>
</comment>
<accession>A0ABV7JH42</accession>
<reference evidence="2" key="1">
    <citation type="journal article" date="2019" name="Int. J. Syst. Evol. Microbiol.">
        <title>The Global Catalogue of Microorganisms (GCM) 10K type strain sequencing project: providing services to taxonomists for standard genome sequencing and annotation.</title>
        <authorList>
            <consortium name="The Broad Institute Genomics Platform"/>
            <consortium name="The Broad Institute Genome Sequencing Center for Infectious Disease"/>
            <person name="Wu L."/>
            <person name="Ma J."/>
        </authorList>
    </citation>
    <scope>NUCLEOTIDE SEQUENCE [LARGE SCALE GENOMIC DNA]</scope>
    <source>
        <strain evidence="2">KCTC 42953</strain>
    </source>
</reference>
<protein>
    <submittedName>
        <fullName evidence="1">Uncharacterized protein</fullName>
    </submittedName>
</protein>
<evidence type="ECO:0000313" key="1">
    <source>
        <dbReference type="EMBL" id="MFC3195411.1"/>
    </source>
</evidence>
<evidence type="ECO:0000313" key="2">
    <source>
        <dbReference type="Proteomes" id="UP001595533"/>
    </source>
</evidence>
<sequence length="214" mass="25327">MIIIILKLFSITSTQNMHHQWYLSYSENHLSLNEPGLLLHKKRNGLVLRSWIGPMAHMLMSKLLRRHHPDQARLTNNGWQLPIDKQQAQHLLIEASFQQQFCLHHYQVTGDLLNHGLPPEHFDELLLYLRMSLQHPSHQSLIQVMSLIQPDNHRNEEQLETLEQYKLIQRISHNNTCFYDKNPLPHAHLYDPKSHMLYDHHCQLDDSGLQLIRC</sequence>
<proteinExistence type="predicted"/>
<organism evidence="1 2">
    <name type="scientific">Marinicella sediminis</name>
    <dbReference type="NCBI Taxonomy" id="1792834"/>
    <lineage>
        <taxon>Bacteria</taxon>
        <taxon>Pseudomonadati</taxon>
        <taxon>Pseudomonadota</taxon>
        <taxon>Gammaproteobacteria</taxon>
        <taxon>Lysobacterales</taxon>
        <taxon>Marinicellaceae</taxon>
        <taxon>Marinicella</taxon>
    </lineage>
</organism>